<sequence>MRSARLHRAKSPPRLGLTRSKHNSFPSSCRLAAMARKSSNGLTPLASSSNVTLPSREAYYEESGEVGYI</sequence>
<reference evidence="2" key="2">
    <citation type="submission" date="2015-02" db="UniProtKB">
        <authorList>
            <consortium name="EnsemblMetazoa"/>
        </authorList>
    </citation>
    <scope>IDENTIFICATION</scope>
</reference>
<dbReference type="EMBL" id="JH431918">
    <property type="status" value="NOT_ANNOTATED_CDS"/>
    <property type="molecule type" value="Genomic_DNA"/>
</dbReference>
<protein>
    <submittedName>
        <fullName evidence="2">Uncharacterized protein</fullName>
    </submittedName>
</protein>
<evidence type="ECO:0000313" key="2">
    <source>
        <dbReference type="EnsemblMetazoa" id="SMAR013435-PA"/>
    </source>
</evidence>
<feature type="compositionally biased region" description="Basic residues" evidence="1">
    <location>
        <begin position="1"/>
        <end position="11"/>
    </location>
</feature>
<dbReference type="EnsemblMetazoa" id="SMAR013435-RA">
    <property type="protein sequence ID" value="SMAR013435-PA"/>
    <property type="gene ID" value="SMAR013435"/>
</dbReference>
<proteinExistence type="predicted"/>
<dbReference type="AlphaFoldDB" id="T1JHV4"/>
<keyword evidence="3" id="KW-1185">Reference proteome</keyword>
<name>T1JHV4_STRMM</name>
<reference evidence="3" key="1">
    <citation type="submission" date="2011-05" db="EMBL/GenBank/DDBJ databases">
        <authorList>
            <person name="Richards S.R."/>
            <person name="Qu J."/>
            <person name="Jiang H."/>
            <person name="Jhangiani S.N."/>
            <person name="Agravi P."/>
            <person name="Goodspeed R."/>
            <person name="Gross S."/>
            <person name="Mandapat C."/>
            <person name="Jackson L."/>
            <person name="Mathew T."/>
            <person name="Pu L."/>
            <person name="Thornton R."/>
            <person name="Saada N."/>
            <person name="Wilczek-Boney K.B."/>
            <person name="Lee S."/>
            <person name="Kovar C."/>
            <person name="Wu Y."/>
            <person name="Scherer S.E."/>
            <person name="Worley K.C."/>
            <person name="Muzny D.M."/>
            <person name="Gibbs R."/>
        </authorList>
    </citation>
    <scope>NUCLEOTIDE SEQUENCE</scope>
    <source>
        <strain evidence="3">Brora</strain>
    </source>
</reference>
<evidence type="ECO:0000313" key="3">
    <source>
        <dbReference type="Proteomes" id="UP000014500"/>
    </source>
</evidence>
<accession>T1JHV4</accession>
<organism evidence="2 3">
    <name type="scientific">Strigamia maritima</name>
    <name type="common">European centipede</name>
    <name type="synonym">Geophilus maritimus</name>
    <dbReference type="NCBI Taxonomy" id="126957"/>
    <lineage>
        <taxon>Eukaryota</taxon>
        <taxon>Metazoa</taxon>
        <taxon>Ecdysozoa</taxon>
        <taxon>Arthropoda</taxon>
        <taxon>Myriapoda</taxon>
        <taxon>Chilopoda</taxon>
        <taxon>Pleurostigmophora</taxon>
        <taxon>Geophilomorpha</taxon>
        <taxon>Linotaeniidae</taxon>
        <taxon>Strigamia</taxon>
    </lineage>
</organism>
<evidence type="ECO:0000256" key="1">
    <source>
        <dbReference type="SAM" id="MobiDB-lite"/>
    </source>
</evidence>
<dbReference type="Proteomes" id="UP000014500">
    <property type="component" value="Unassembled WGS sequence"/>
</dbReference>
<dbReference type="HOGENOM" id="CLU_2779093_0_0_1"/>
<feature type="region of interest" description="Disordered" evidence="1">
    <location>
        <begin position="1"/>
        <end position="23"/>
    </location>
</feature>